<dbReference type="InterPro" id="IPR011992">
    <property type="entry name" value="EF-hand-dom_pair"/>
</dbReference>
<dbReference type="Proteomes" id="UP000518752">
    <property type="component" value="Unassembled WGS sequence"/>
</dbReference>
<dbReference type="SUPFAM" id="SSF47473">
    <property type="entry name" value="EF-hand"/>
    <property type="match status" value="1"/>
</dbReference>
<proteinExistence type="predicted"/>
<reference evidence="1 2" key="1">
    <citation type="journal article" date="2020" name="ISME J.">
        <title>Uncovering the hidden diversity of litter-decomposition mechanisms in mushroom-forming fungi.</title>
        <authorList>
            <person name="Floudas D."/>
            <person name="Bentzer J."/>
            <person name="Ahren D."/>
            <person name="Johansson T."/>
            <person name="Persson P."/>
            <person name="Tunlid A."/>
        </authorList>
    </citation>
    <scope>NUCLEOTIDE SEQUENCE [LARGE SCALE GENOMIC DNA]</scope>
    <source>
        <strain evidence="1 2">CBS 406.79</strain>
    </source>
</reference>
<dbReference type="Gene3D" id="1.10.238.10">
    <property type="entry name" value="EF-hand"/>
    <property type="match status" value="1"/>
</dbReference>
<dbReference type="OrthoDB" id="26525at2759"/>
<name>A0A8H5MEZ8_9AGAR</name>
<dbReference type="AlphaFoldDB" id="A0A8H5MEZ8"/>
<dbReference type="EMBL" id="JAACJN010000010">
    <property type="protein sequence ID" value="KAF5391266.1"/>
    <property type="molecule type" value="Genomic_DNA"/>
</dbReference>
<evidence type="ECO:0000313" key="2">
    <source>
        <dbReference type="Proteomes" id="UP000518752"/>
    </source>
</evidence>
<accession>A0A8H5MEZ8</accession>
<evidence type="ECO:0000313" key="1">
    <source>
        <dbReference type="EMBL" id="KAF5391266.1"/>
    </source>
</evidence>
<sequence length="127" mass="14128">MDSVYNASNLLDEEGGISDAFKNCLALIFAKYCSPKPADPSSSQLPHYAYLGPAGLDAWALDTNGQPFSEDTKEEILQFMDVTDEGNLTFKGFLQIYQLQTENDPEETWSDLAKHGFDRSLTLVHES</sequence>
<keyword evidence="2" id="KW-1185">Reference proteome</keyword>
<organism evidence="1 2">
    <name type="scientific">Collybiopsis confluens</name>
    <dbReference type="NCBI Taxonomy" id="2823264"/>
    <lineage>
        <taxon>Eukaryota</taxon>
        <taxon>Fungi</taxon>
        <taxon>Dikarya</taxon>
        <taxon>Basidiomycota</taxon>
        <taxon>Agaricomycotina</taxon>
        <taxon>Agaricomycetes</taxon>
        <taxon>Agaricomycetidae</taxon>
        <taxon>Agaricales</taxon>
        <taxon>Marasmiineae</taxon>
        <taxon>Omphalotaceae</taxon>
        <taxon>Collybiopsis</taxon>
    </lineage>
</organism>
<comment type="caution">
    <text evidence="1">The sequence shown here is derived from an EMBL/GenBank/DDBJ whole genome shotgun (WGS) entry which is preliminary data.</text>
</comment>
<gene>
    <name evidence="1" type="ORF">D9757_001984</name>
</gene>
<protein>
    <submittedName>
        <fullName evidence="1">Uncharacterized protein</fullName>
    </submittedName>
</protein>